<name>A0A0A9BEP4_ARUDO</name>
<sequence>MGAQFNLKFSWKIKRY</sequence>
<dbReference type="EMBL" id="GBRH01235446">
    <property type="protein sequence ID" value="JAD62449.1"/>
    <property type="molecule type" value="Transcribed_RNA"/>
</dbReference>
<accession>A0A0A9BEP4</accession>
<reference evidence="1" key="2">
    <citation type="journal article" date="2015" name="Data Brief">
        <title>Shoot transcriptome of the giant reed, Arundo donax.</title>
        <authorList>
            <person name="Barrero R.A."/>
            <person name="Guerrero F.D."/>
            <person name="Moolhuijzen P."/>
            <person name="Goolsby J.A."/>
            <person name="Tidwell J."/>
            <person name="Bellgard S.E."/>
            <person name="Bellgard M.I."/>
        </authorList>
    </citation>
    <scope>NUCLEOTIDE SEQUENCE</scope>
    <source>
        <tissue evidence="1">Shoot tissue taken approximately 20 cm above the soil surface</tissue>
    </source>
</reference>
<protein>
    <submittedName>
        <fullName evidence="1">Uncharacterized protein</fullName>
    </submittedName>
</protein>
<reference evidence="1" key="1">
    <citation type="submission" date="2014-09" db="EMBL/GenBank/DDBJ databases">
        <authorList>
            <person name="Magalhaes I.L.F."/>
            <person name="Oliveira U."/>
            <person name="Santos F.R."/>
            <person name="Vidigal T.H.D.A."/>
            <person name="Brescovit A.D."/>
            <person name="Santos A.J."/>
        </authorList>
    </citation>
    <scope>NUCLEOTIDE SEQUENCE</scope>
    <source>
        <tissue evidence="1">Shoot tissue taken approximately 20 cm above the soil surface</tissue>
    </source>
</reference>
<proteinExistence type="predicted"/>
<organism evidence="1">
    <name type="scientific">Arundo donax</name>
    <name type="common">Giant reed</name>
    <name type="synonym">Donax arundinaceus</name>
    <dbReference type="NCBI Taxonomy" id="35708"/>
    <lineage>
        <taxon>Eukaryota</taxon>
        <taxon>Viridiplantae</taxon>
        <taxon>Streptophyta</taxon>
        <taxon>Embryophyta</taxon>
        <taxon>Tracheophyta</taxon>
        <taxon>Spermatophyta</taxon>
        <taxon>Magnoliopsida</taxon>
        <taxon>Liliopsida</taxon>
        <taxon>Poales</taxon>
        <taxon>Poaceae</taxon>
        <taxon>PACMAD clade</taxon>
        <taxon>Arundinoideae</taxon>
        <taxon>Arundineae</taxon>
        <taxon>Arundo</taxon>
    </lineage>
</organism>
<dbReference type="AlphaFoldDB" id="A0A0A9BEP4"/>
<evidence type="ECO:0000313" key="1">
    <source>
        <dbReference type="EMBL" id="JAD62449.1"/>
    </source>
</evidence>